<reference evidence="2 3" key="1">
    <citation type="submission" date="2014-04" db="EMBL/GenBank/DDBJ databases">
        <authorList>
            <consortium name="DOE Joint Genome Institute"/>
            <person name="Kuo A."/>
            <person name="Kohler A."/>
            <person name="Nagy L.G."/>
            <person name="Floudas D."/>
            <person name="Copeland A."/>
            <person name="Barry K.W."/>
            <person name="Cichocki N."/>
            <person name="Veneault-Fourrey C."/>
            <person name="LaButti K."/>
            <person name="Lindquist E.A."/>
            <person name="Lipzen A."/>
            <person name="Lundell T."/>
            <person name="Morin E."/>
            <person name="Murat C."/>
            <person name="Sun H."/>
            <person name="Tunlid A."/>
            <person name="Henrissat B."/>
            <person name="Grigoriev I.V."/>
            <person name="Hibbett D.S."/>
            <person name="Martin F."/>
            <person name="Nordberg H.P."/>
            <person name="Cantor M.N."/>
            <person name="Hua S.X."/>
        </authorList>
    </citation>
    <scope>NUCLEOTIDE SEQUENCE [LARGE SCALE GENOMIC DNA]</scope>
    <source>
        <strain evidence="2 3">LaAM-08-1</strain>
    </source>
</reference>
<dbReference type="AlphaFoldDB" id="A0A0C9WVG8"/>
<dbReference type="Proteomes" id="UP000054477">
    <property type="component" value="Unassembled WGS sequence"/>
</dbReference>
<reference evidence="3" key="2">
    <citation type="submission" date="2015-01" db="EMBL/GenBank/DDBJ databases">
        <title>Evolutionary Origins and Diversification of the Mycorrhizal Mutualists.</title>
        <authorList>
            <consortium name="DOE Joint Genome Institute"/>
            <consortium name="Mycorrhizal Genomics Consortium"/>
            <person name="Kohler A."/>
            <person name="Kuo A."/>
            <person name="Nagy L.G."/>
            <person name="Floudas D."/>
            <person name="Copeland A."/>
            <person name="Barry K.W."/>
            <person name="Cichocki N."/>
            <person name="Veneault-Fourrey C."/>
            <person name="LaButti K."/>
            <person name="Lindquist E.A."/>
            <person name="Lipzen A."/>
            <person name="Lundell T."/>
            <person name="Morin E."/>
            <person name="Murat C."/>
            <person name="Riley R."/>
            <person name="Ohm R."/>
            <person name="Sun H."/>
            <person name="Tunlid A."/>
            <person name="Henrissat B."/>
            <person name="Grigoriev I.V."/>
            <person name="Hibbett D.S."/>
            <person name="Martin F."/>
        </authorList>
    </citation>
    <scope>NUCLEOTIDE SEQUENCE [LARGE SCALE GENOMIC DNA]</scope>
    <source>
        <strain evidence="3">LaAM-08-1</strain>
    </source>
</reference>
<name>A0A0C9WVG8_9AGAR</name>
<organism evidence="2 3">
    <name type="scientific">Laccaria amethystina LaAM-08-1</name>
    <dbReference type="NCBI Taxonomy" id="1095629"/>
    <lineage>
        <taxon>Eukaryota</taxon>
        <taxon>Fungi</taxon>
        <taxon>Dikarya</taxon>
        <taxon>Basidiomycota</taxon>
        <taxon>Agaricomycotina</taxon>
        <taxon>Agaricomycetes</taxon>
        <taxon>Agaricomycetidae</taxon>
        <taxon>Agaricales</taxon>
        <taxon>Agaricineae</taxon>
        <taxon>Hydnangiaceae</taxon>
        <taxon>Laccaria</taxon>
    </lineage>
</organism>
<proteinExistence type="predicted"/>
<accession>A0A0C9WVG8</accession>
<evidence type="ECO:0000256" key="1">
    <source>
        <dbReference type="SAM" id="SignalP"/>
    </source>
</evidence>
<feature type="signal peptide" evidence="1">
    <location>
        <begin position="1"/>
        <end position="15"/>
    </location>
</feature>
<keyword evidence="3" id="KW-1185">Reference proteome</keyword>
<evidence type="ECO:0000313" key="2">
    <source>
        <dbReference type="EMBL" id="KIK03455.1"/>
    </source>
</evidence>
<feature type="non-terminal residue" evidence="2">
    <location>
        <position position="74"/>
    </location>
</feature>
<sequence>CSSAFWRYSVFSVWACLNQLLCSFKGKKRQEVHIGMFQRYSAYSVLLEGPKETRGVCSHVPEIFHIFCFDGEEL</sequence>
<dbReference type="HOGENOM" id="CLU_179473_0_0_1"/>
<gene>
    <name evidence="2" type="ORF">K443DRAFT_95155</name>
</gene>
<feature type="chain" id="PRO_5012249423" evidence="1">
    <location>
        <begin position="16"/>
        <end position="74"/>
    </location>
</feature>
<keyword evidence="1" id="KW-0732">Signal</keyword>
<evidence type="ECO:0000313" key="3">
    <source>
        <dbReference type="Proteomes" id="UP000054477"/>
    </source>
</evidence>
<dbReference type="EMBL" id="KN838580">
    <property type="protein sequence ID" value="KIK03455.1"/>
    <property type="molecule type" value="Genomic_DNA"/>
</dbReference>
<protein>
    <submittedName>
        <fullName evidence="2">Uncharacterized protein</fullName>
    </submittedName>
</protein>